<comment type="caution">
    <text evidence="2">The sequence shown here is derived from an EMBL/GenBank/DDBJ whole genome shotgun (WGS) entry which is preliminary data.</text>
</comment>
<organism evidence="2 3">
    <name type="scientific">Salmonella enterica subsp. enterica serovar Wilhelmsburg</name>
    <dbReference type="NCBI Taxonomy" id="1960126"/>
    <lineage>
        <taxon>Bacteria</taxon>
        <taxon>Pseudomonadati</taxon>
        <taxon>Pseudomonadota</taxon>
        <taxon>Gammaproteobacteria</taxon>
        <taxon>Enterobacterales</taxon>
        <taxon>Enterobacteriaceae</taxon>
        <taxon>Salmonella</taxon>
    </lineage>
</organism>
<dbReference type="EMBL" id="PYKF01000355">
    <property type="protein sequence ID" value="TGC86527.1"/>
    <property type="molecule type" value="Genomic_DNA"/>
</dbReference>
<reference evidence="2 3" key="1">
    <citation type="submission" date="2018-03" db="EMBL/GenBank/DDBJ databases">
        <title>Non-Typhoidal Salmonella genome sequencing and assembly.</title>
        <authorList>
            <person name="Matchawe C."/>
        </authorList>
    </citation>
    <scope>NUCLEOTIDE SEQUENCE [LARGE SCALE GENOMIC DNA]</scope>
    <source>
        <strain evidence="2 3">32eva</strain>
    </source>
</reference>
<dbReference type="AlphaFoldDB" id="A0A659QJA9"/>
<name>A0A659QJA9_SALET</name>
<protein>
    <submittedName>
        <fullName evidence="2">2-succinyl-6-hydroxy-2, 4-cyclohexadiene-1-carboxylate synthase</fullName>
    </submittedName>
</protein>
<dbReference type="InterPro" id="IPR029058">
    <property type="entry name" value="AB_hydrolase_fold"/>
</dbReference>
<dbReference type="Gene3D" id="3.40.50.1820">
    <property type="entry name" value="alpha/beta hydrolase"/>
    <property type="match status" value="1"/>
</dbReference>
<proteinExistence type="predicted"/>
<feature type="non-terminal residue" evidence="2">
    <location>
        <position position="78"/>
    </location>
</feature>
<accession>A0A659QJA9</accession>
<evidence type="ECO:0000313" key="3">
    <source>
        <dbReference type="Proteomes" id="UP000297749"/>
    </source>
</evidence>
<feature type="non-terminal residue" evidence="2">
    <location>
        <position position="1"/>
    </location>
</feature>
<evidence type="ECO:0000256" key="1">
    <source>
        <dbReference type="SAM" id="MobiDB-lite"/>
    </source>
</evidence>
<dbReference type="Proteomes" id="UP000297749">
    <property type="component" value="Unassembled WGS sequence"/>
</dbReference>
<sequence length="78" mass="8593">PPAPARAASRRPDGRGAERARREPLTEVFHDWYQQPVFASLTAQQRQALTALRSQNNGETLAAMLPATSRAVRPEAAR</sequence>
<feature type="compositionally biased region" description="Basic and acidic residues" evidence="1">
    <location>
        <begin position="10"/>
        <end position="23"/>
    </location>
</feature>
<evidence type="ECO:0000313" key="2">
    <source>
        <dbReference type="EMBL" id="TGC86527.1"/>
    </source>
</evidence>
<feature type="region of interest" description="Disordered" evidence="1">
    <location>
        <begin position="1"/>
        <end position="23"/>
    </location>
</feature>
<gene>
    <name evidence="2" type="ORF">C9F04_10800</name>
</gene>